<keyword evidence="4" id="KW-1185">Reference proteome</keyword>
<dbReference type="SUPFAM" id="SSF50370">
    <property type="entry name" value="Ricin B-like lectins"/>
    <property type="match status" value="2"/>
</dbReference>
<feature type="region of interest" description="Disordered" evidence="1">
    <location>
        <begin position="196"/>
        <end position="265"/>
    </location>
</feature>
<evidence type="ECO:0000313" key="3">
    <source>
        <dbReference type="EMBL" id="KAJ9151905.1"/>
    </source>
</evidence>
<feature type="signal peptide" evidence="2">
    <location>
        <begin position="1"/>
        <end position="18"/>
    </location>
</feature>
<keyword evidence="2" id="KW-0732">Signal</keyword>
<dbReference type="CDD" id="cd00161">
    <property type="entry name" value="beta-trefoil_Ricin-like"/>
    <property type="match status" value="1"/>
</dbReference>
<comment type="caution">
    <text evidence="3">The sequence shown here is derived from an EMBL/GenBank/DDBJ whole genome shotgun (WGS) entry which is preliminary data.</text>
</comment>
<dbReference type="InterPro" id="IPR035992">
    <property type="entry name" value="Ricin_B-like_lectins"/>
</dbReference>
<sequence>MIANTLSSFLAYAALASASPLLRHRTVTALDEASFEEAQQRDDTATRAFSNVQIKTSDGRCLFVDELSGDFRANLTPIQLAACGSTDGQGWDVITAGKHINTANSMLVVSTLTNACFNFDPRRAAGNQVLLFSCGGRADGGGDVTNSQLFTFDGGAGPLSFQPENAAGSCFTVKGDVLDVANCDSGDANQSFTFGDAAADNSNANQTTTASVADATETATSTPEAAETTTSTTDAAAETTSDAETTVAAETTSATETTNAASLTSCAPPRTRTVTITMGGGSDVSGVVLNPGVPDTTTGVAETAATSAVASESPASTAAATTPEAVETANPTTAVPVSRAGGTLNPTAAAEANERDDTATRAFTSVEIRAPNGQCLFVDPTAGDFRQNLIPVALVDCGGTPNEKWDVITAGKHNDAAASALVVSSLTQGCISFDGRRAEGDTVTLFSCGGRADGGGATNSGQLFPFIGQLSFALAPESEANKTCIVPGDAGRLDSGPCPTNGAQLFSIFP</sequence>
<feature type="compositionally biased region" description="Polar residues" evidence="1">
    <location>
        <begin position="200"/>
        <end position="211"/>
    </location>
</feature>
<dbReference type="PROSITE" id="PS50231">
    <property type="entry name" value="RICIN_B_LECTIN"/>
    <property type="match status" value="2"/>
</dbReference>
<evidence type="ECO:0000256" key="1">
    <source>
        <dbReference type="SAM" id="MobiDB-lite"/>
    </source>
</evidence>
<dbReference type="EMBL" id="JANBVO010000005">
    <property type="protein sequence ID" value="KAJ9151905.1"/>
    <property type="molecule type" value="Genomic_DNA"/>
</dbReference>
<name>A0AA38RWG4_9PEZI</name>
<dbReference type="Gene3D" id="2.80.10.50">
    <property type="match status" value="2"/>
</dbReference>
<feature type="region of interest" description="Disordered" evidence="1">
    <location>
        <begin position="306"/>
        <end position="357"/>
    </location>
</feature>
<protein>
    <submittedName>
        <fullName evidence="3">Ricin B lectin</fullName>
    </submittedName>
</protein>
<feature type="compositionally biased region" description="Low complexity" evidence="1">
    <location>
        <begin position="306"/>
        <end position="336"/>
    </location>
</feature>
<evidence type="ECO:0000313" key="4">
    <source>
        <dbReference type="Proteomes" id="UP001174694"/>
    </source>
</evidence>
<accession>A0AA38RWG4</accession>
<organism evidence="3 4">
    <name type="scientific">Pleurostoma richardsiae</name>
    <dbReference type="NCBI Taxonomy" id="41990"/>
    <lineage>
        <taxon>Eukaryota</taxon>
        <taxon>Fungi</taxon>
        <taxon>Dikarya</taxon>
        <taxon>Ascomycota</taxon>
        <taxon>Pezizomycotina</taxon>
        <taxon>Sordariomycetes</taxon>
        <taxon>Sordariomycetidae</taxon>
        <taxon>Calosphaeriales</taxon>
        <taxon>Pleurostomataceae</taxon>
        <taxon>Pleurostoma</taxon>
    </lineage>
</organism>
<evidence type="ECO:0000256" key="2">
    <source>
        <dbReference type="SAM" id="SignalP"/>
    </source>
</evidence>
<gene>
    <name evidence="3" type="ORF">NKR23_g2993</name>
</gene>
<feature type="compositionally biased region" description="Low complexity" evidence="1">
    <location>
        <begin position="213"/>
        <end position="265"/>
    </location>
</feature>
<proteinExistence type="predicted"/>
<dbReference type="Proteomes" id="UP001174694">
    <property type="component" value="Unassembled WGS sequence"/>
</dbReference>
<feature type="chain" id="PRO_5041219972" evidence="2">
    <location>
        <begin position="19"/>
        <end position="510"/>
    </location>
</feature>
<reference evidence="3" key="1">
    <citation type="submission" date="2022-07" db="EMBL/GenBank/DDBJ databases">
        <title>Fungi with potential for degradation of polypropylene.</title>
        <authorList>
            <person name="Gostincar C."/>
        </authorList>
    </citation>
    <scope>NUCLEOTIDE SEQUENCE</scope>
    <source>
        <strain evidence="3">EXF-13308</strain>
    </source>
</reference>
<dbReference type="AlphaFoldDB" id="A0AA38RWG4"/>